<sequence length="72" mass="8044">MVSCARWSKALQAERLWFRIVDIATRNVTGQFPSSAPRASAVSATDRCSDRVAMGRLWKSDMARKRVGEFPG</sequence>
<organism evidence="1 2">
    <name type="scientific">Littorina saxatilis</name>
    <dbReference type="NCBI Taxonomy" id="31220"/>
    <lineage>
        <taxon>Eukaryota</taxon>
        <taxon>Metazoa</taxon>
        <taxon>Spiralia</taxon>
        <taxon>Lophotrochozoa</taxon>
        <taxon>Mollusca</taxon>
        <taxon>Gastropoda</taxon>
        <taxon>Caenogastropoda</taxon>
        <taxon>Littorinimorpha</taxon>
        <taxon>Littorinoidea</taxon>
        <taxon>Littorinidae</taxon>
        <taxon>Littorina</taxon>
    </lineage>
</organism>
<keyword evidence="2" id="KW-1185">Reference proteome</keyword>
<reference evidence="1 2" key="1">
    <citation type="submission" date="2024-02" db="EMBL/GenBank/DDBJ databases">
        <title>Chromosome-scale genome assembly of the rough periwinkle Littorina saxatilis.</title>
        <authorList>
            <person name="De Jode A."/>
            <person name="Faria R."/>
            <person name="Formenti G."/>
            <person name="Sims Y."/>
            <person name="Smith T.P."/>
            <person name="Tracey A."/>
            <person name="Wood J.M.D."/>
            <person name="Zagrodzka Z.B."/>
            <person name="Johannesson K."/>
            <person name="Butlin R.K."/>
            <person name="Leder E.H."/>
        </authorList>
    </citation>
    <scope>NUCLEOTIDE SEQUENCE [LARGE SCALE GENOMIC DNA]</scope>
    <source>
        <strain evidence="1">Snail1</strain>
        <tissue evidence="1">Muscle</tissue>
    </source>
</reference>
<name>A0AAN9AKC6_9CAEN</name>
<accession>A0AAN9AKC6</accession>
<comment type="caution">
    <text evidence="1">The sequence shown here is derived from an EMBL/GenBank/DDBJ whole genome shotgun (WGS) entry which is preliminary data.</text>
</comment>
<dbReference type="Proteomes" id="UP001374579">
    <property type="component" value="Unassembled WGS sequence"/>
</dbReference>
<evidence type="ECO:0000313" key="1">
    <source>
        <dbReference type="EMBL" id="KAK7088389.1"/>
    </source>
</evidence>
<evidence type="ECO:0000313" key="2">
    <source>
        <dbReference type="Proteomes" id="UP001374579"/>
    </source>
</evidence>
<protein>
    <submittedName>
        <fullName evidence="1">Uncharacterized protein</fullName>
    </submittedName>
</protein>
<gene>
    <name evidence="1" type="ORF">V1264_022314</name>
</gene>
<dbReference type="AlphaFoldDB" id="A0AAN9AKC6"/>
<dbReference type="EMBL" id="JBAMIC010004070">
    <property type="protein sequence ID" value="KAK7088389.1"/>
    <property type="molecule type" value="Genomic_DNA"/>
</dbReference>
<proteinExistence type="predicted"/>